<dbReference type="InterPro" id="IPR016161">
    <property type="entry name" value="Ald_DH/histidinol_DH"/>
</dbReference>
<accession>A0A5B8XYV1</accession>
<dbReference type="Gene3D" id="3.40.309.10">
    <property type="entry name" value="Aldehyde Dehydrogenase, Chain A, domain 2"/>
    <property type="match status" value="1"/>
</dbReference>
<evidence type="ECO:0000256" key="3">
    <source>
        <dbReference type="RuleBase" id="RU003345"/>
    </source>
</evidence>
<dbReference type="SUPFAM" id="SSF53720">
    <property type="entry name" value="ALDH-like"/>
    <property type="match status" value="1"/>
</dbReference>
<comment type="similarity">
    <text evidence="3">Belongs to the aldehyde dehydrogenase family.</text>
</comment>
<dbReference type="Pfam" id="PF00171">
    <property type="entry name" value="Aldedh"/>
    <property type="match status" value="1"/>
</dbReference>
<dbReference type="EMBL" id="CP042467">
    <property type="protein sequence ID" value="QED30148.1"/>
    <property type="molecule type" value="Genomic_DNA"/>
</dbReference>
<dbReference type="Gene3D" id="3.40.605.10">
    <property type="entry name" value="Aldehyde Dehydrogenase, Chain A, domain 1"/>
    <property type="match status" value="1"/>
</dbReference>
<protein>
    <submittedName>
        <fullName evidence="6">Aldehyde dehydrogenase family protein</fullName>
    </submittedName>
</protein>
<sequence>MQPDYVPGSINPSDGTPLDPTESTPLSEIEAHVARARQAQKAWSELPLETRARHLTDLAKFILEHHQDAAKIMSMETGRSELECTMSELVSLPAAVQTHIKVARDTLRPKKMPISKIEYPGKSATVELLPRGVVAIIAPWNYPLGNFWKHLFPALLAGNTVVIKPSEYTPRTGAWLWDACQKVLPKDVVTLVQGSGEVGAKLVESGIDALTFTGSVATGRKVSARAGELLIPISAELGGKDAAIVLSDCDLQRTALGIAQWSVHNCGHNCAAIERVFVEDSIADEFVALLGAIFSNLRVNGPNQTFSELGPIQNPAQFDIVDAHVKDASQKGATIVCEGGPTGDGYGWKPTLIDRCTPDMLVAKEETFGPVLAIIRVKNEDEAVKLANDSPYGLNGSVWTRDIKKGKALAKRLHVGVALVNNHAITGTMTHLPWTGVKETGTGVASSQWAYHVFTRPRTLFIDKSSAPDPWWIPADEQLQELADALIERGKGSFMATLKLAGIVSKRVKNINALAKRGTESRASESKP</sequence>
<keyword evidence="7" id="KW-1185">Reference proteome</keyword>
<evidence type="ECO:0000256" key="1">
    <source>
        <dbReference type="ARBA" id="ARBA00023002"/>
    </source>
</evidence>
<reference evidence="6 7" key="1">
    <citation type="submission" date="2019-08" db="EMBL/GenBank/DDBJ databases">
        <authorList>
            <person name="Liang Q."/>
        </authorList>
    </citation>
    <scope>NUCLEOTIDE SEQUENCE [LARGE SCALE GENOMIC DNA]</scope>
    <source>
        <strain evidence="6 7">V1718</strain>
    </source>
</reference>
<organism evidence="6 7">
    <name type="scientific">Microvenator marinus</name>
    <dbReference type="NCBI Taxonomy" id="2600177"/>
    <lineage>
        <taxon>Bacteria</taxon>
        <taxon>Deltaproteobacteria</taxon>
        <taxon>Bradymonadales</taxon>
        <taxon>Microvenatoraceae</taxon>
        <taxon>Microvenator</taxon>
    </lineage>
</organism>
<feature type="domain" description="Aldehyde dehydrogenase" evidence="5">
    <location>
        <begin position="9"/>
        <end position="459"/>
    </location>
</feature>
<dbReference type="KEGG" id="bbae:FRD01_23515"/>
<feature type="region of interest" description="Disordered" evidence="4">
    <location>
        <begin position="1"/>
        <end position="25"/>
    </location>
</feature>
<feature type="active site" evidence="2">
    <location>
        <position position="236"/>
    </location>
</feature>
<dbReference type="OrthoDB" id="9762913at2"/>
<dbReference type="GO" id="GO:0016620">
    <property type="term" value="F:oxidoreductase activity, acting on the aldehyde or oxo group of donors, NAD or NADP as acceptor"/>
    <property type="evidence" value="ECO:0007669"/>
    <property type="project" value="InterPro"/>
</dbReference>
<evidence type="ECO:0000259" key="5">
    <source>
        <dbReference type="Pfam" id="PF00171"/>
    </source>
</evidence>
<gene>
    <name evidence="6" type="ORF">FRD01_23515</name>
</gene>
<keyword evidence="1 3" id="KW-0560">Oxidoreductase</keyword>
<evidence type="ECO:0000313" key="6">
    <source>
        <dbReference type="EMBL" id="QED30148.1"/>
    </source>
</evidence>
<evidence type="ECO:0000256" key="2">
    <source>
        <dbReference type="PROSITE-ProRule" id="PRU10007"/>
    </source>
</evidence>
<dbReference type="Proteomes" id="UP000321595">
    <property type="component" value="Chromosome"/>
</dbReference>
<name>A0A5B8XYV1_9DELT</name>
<dbReference type="PROSITE" id="PS00687">
    <property type="entry name" value="ALDEHYDE_DEHYDR_GLU"/>
    <property type="match status" value="1"/>
</dbReference>
<evidence type="ECO:0000313" key="7">
    <source>
        <dbReference type="Proteomes" id="UP000321595"/>
    </source>
</evidence>
<evidence type="ECO:0000256" key="4">
    <source>
        <dbReference type="SAM" id="MobiDB-lite"/>
    </source>
</evidence>
<dbReference type="InterPro" id="IPR015590">
    <property type="entry name" value="Aldehyde_DH_dom"/>
</dbReference>
<dbReference type="InterPro" id="IPR016162">
    <property type="entry name" value="Ald_DH_N"/>
</dbReference>
<dbReference type="AlphaFoldDB" id="A0A5B8XYV1"/>
<proteinExistence type="inferred from homology"/>
<dbReference type="RefSeq" id="WP_146963580.1">
    <property type="nucleotide sequence ID" value="NZ_CP042467.1"/>
</dbReference>
<dbReference type="PANTHER" id="PTHR11699">
    <property type="entry name" value="ALDEHYDE DEHYDROGENASE-RELATED"/>
    <property type="match status" value="1"/>
</dbReference>
<dbReference type="InterPro" id="IPR016163">
    <property type="entry name" value="Ald_DH_C"/>
</dbReference>
<dbReference type="InterPro" id="IPR029510">
    <property type="entry name" value="Ald_DH_CS_GLU"/>
</dbReference>